<reference evidence="1" key="1">
    <citation type="submission" date="2019-03" db="EMBL/GenBank/DDBJ databases">
        <authorList>
            <person name="Mank J."/>
            <person name="Almeida P."/>
        </authorList>
    </citation>
    <scope>NUCLEOTIDE SEQUENCE</scope>
    <source>
        <strain evidence="1">78183</strain>
    </source>
</reference>
<dbReference type="AlphaFoldDB" id="A0A6N2NM34"/>
<proteinExistence type="predicted"/>
<accession>A0A6N2NM34</accession>
<evidence type="ECO:0000313" key="1">
    <source>
        <dbReference type="EMBL" id="VFU66514.1"/>
    </source>
</evidence>
<sequence>MGKEDIKLMKLEEINNEDYPKELKEQGAITLFLSCLHTRLTESDLRDDQSKLSMNKADAQNYLYPFLNKDEKVDEGIETCGRGDDLMIIGFPDGVIINFDMFGAFVIDCVGGN</sequence>
<organism evidence="1">
    <name type="scientific">Salix viminalis</name>
    <name type="common">Common osier</name>
    <name type="synonym">Basket willow</name>
    <dbReference type="NCBI Taxonomy" id="40686"/>
    <lineage>
        <taxon>Eukaryota</taxon>
        <taxon>Viridiplantae</taxon>
        <taxon>Streptophyta</taxon>
        <taxon>Embryophyta</taxon>
        <taxon>Tracheophyta</taxon>
        <taxon>Spermatophyta</taxon>
        <taxon>Magnoliopsida</taxon>
        <taxon>eudicotyledons</taxon>
        <taxon>Gunneridae</taxon>
        <taxon>Pentapetalae</taxon>
        <taxon>rosids</taxon>
        <taxon>fabids</taxon>
        <taxon>Malpighiales</taxon>
        <taxon>Salicaceae</taxon>
        <taxon>Saliceae</taxon>
        <taxon>Salix</taxon>
    </lineage>
</organism>
<gene>
    <name evidence="1" type="ORF">SVIM_LOCUS517196</name>
</gene>
<protein>
    <submittedName>
        <fullName evidence="1">Uncharacterized protein</fullName>
    </submittedName>
</protein>
<dbReference type="EMBL" id="CAADRP010002362">
    <property type="protein sequence ID" value="VFU66514.1"/>
    <property type="molecule type" value="Genomic_DNA"/>
</dbReference>
<name>A0A6N2NM34_SALVM</name>